<gene>
    <name evidence="2" type="ORF">KC01_LOCUS41698</name>
</gene>
<dbReference type="Proteomes" id="UP001497482">
    <property type="component" value="Chromosome 9"/>
</dbReference>
<dbReference type="EMBL" id="OZ035831">
    <property type="protein sequence ID" value="CAL1615823.1"/>
    <property type="molecule type" value="Genomic_DNA"/>
</dbReference>
<feature type="compositionally biased region" description="Basic and acidic residues" evidence="1">
    <location>
        <begin position="10"/>
        <end position="21"/>
    </location>
</feature>
<organism evidence="2 3">
    <name type="scientific">Knipowitschia caucasica</name>
    <name type="common">Caucasian dwarf goby</name>
    <name type="synonym">Pomatoschistus caucasicus</name>
    <dbReference type="NCBI Taxonomy" id="637954"/>
    <lineage>
        <taxon>Eukaryota</taxon>
        <taxon>Metazoa</taxon>
        <taxon>Chordata</taxon>
        <taxon>Craniata</taxon>
        <taxon>Vertebrata</taxon>
        <taxon>Euteleostomi</taxon>
        <taxon>Actinopterygii</taxon>
        <taxon>Neopterygii</taxon>
        <taxon>Teleostei</taxon>
        <taxon>Neoteleostei</taxon>
        <taxon>Acanthomorphata</taxon>
        <taxon>Gobiaria</taxon>
        <taxon>Gobiiformes</taxon>
        <taxon>Gobioidei</taxon>
        <taxon>Gobiidae</taxon>
        <taxon>Gobiinae</taxon>
        <taxon>Knipowitschia</taxon>
    </lineage>
</organism>
<sequence>MRHSAAAEGEGGRGGEVIRRCTSSKRDQDISLWDIYLPEDAANMTASHTHLSHHLLVLLLICRHVNTNLLVLENTTAITEPPVETPGPKSSPLAPHTPMQTGQNRQSVVLTDPAGPKTSPLAPLTELL</sequence>
<evidence type="ECO:0000313" key="2">
    <source>
        <dbReference type="EMBL" id="CAL1615823.1"/>
    </source>
</evidence>
<proteinExistence type="predicted"/>
<evidence type="ECO:0000256" key="1">
    <source>
        <dbReference type="SAM" id="MobiDB-lite"/>
    </source>
</evidence>
<accession>A0AAV2MR85</accession>
<feature type="compositionally biased region" description="Polar residues" evidence="1">
    <location>
        <begin position="98"/>
        <end position="109"/>
    </location>
</feature>
<feature type="region of interest" description="Disordered" evidence="1">
    <location>
        <begin position="79"/>
        <end position="128"/>
    </location>
</feature>
<keyword evidence="3" id="KW-1185">Reference proteome</keyword>
<feature type="region of interest" description="Disordered" evidence="1">
    <location>
        <begin position="1"/>
        <end position="21"/>
    </location>
</feature>
<name>A0AAV2MR85_KNICA</name>
<protein>
    <submittedName>
        <fullName evidence="2">Uncharacterized protein</fullName>
    </submittedName>
</protein>
<evidence type="ECO:0000313" key="3">
    <source>
        <dbReference type="Proteomes" id="UP001497482"/>
    </source>
</evidence>
<dbReference type="AlphaFoldDB" id="A0AAV2MR85"/>
<reference evidence="2 3" key="1">
    <citation type="submission" date="2024-04" db="EMBL/GenBank/DDBJ databases">
        <authorList>
            <person name="Waldvogel A.-M."/>
            <person name="Schoenle A."/>
        </authorList>
    </citation>
    <scope>NUCLEOTIDE SEQUENCE [LARGE SCALE GENOMIC DNA]</scope>
</reference>